<evidence type="ECO:0000313" key="1">
    <source>
        <dbReference type="EMBL" id="PFE08366.1"/>
    </source>
</evidence>
<dbReference type="RefSeq" id="WP_098343926.1">
    <property type="nucleotide sequence ID" value="NZ_NTRR01000067.1"/>
</dbReference>
<protein>
    <submittedName>
        <fullName evidence="1">Uncharacterized protein</fullName>
    </submittedName>
</protein>
<proteinExistence type="predicted"/>
<sequence length="87" mass="10290">MEFYKVWHKKKNMRVICAHNNYEAIGFYLTETYHDCDCVEYLDAHKLSTSEPLKVMHDGYEALRTLQDICSERKFANIPCTVVEILK</sequence>
<name>A0A2A8ZS00_BACCE</name>
<dbReference type="Proteomes" id="UP000220032">
    <property type="component" value="Unassembled WGS sequence"/>
</dbReference>
<evidence type="ECO:0000313" key="2">
    <source>
        <dbReference type="Proteomes" id="UP000220032"/>
    </source>
</evidence>
<gene>
    <name evidence="1" type="ORF">CN307_28850</name>
</gene>
<dbReference type="EMBL" id="NTRR01000067">
    <property type="protein sequence ID" value="PFE08366.1"/>
    <property type="molecule type" value="Genomic_DNA"/>
</dbReference>
<comment type="caution">
    <text evidence="1">The sequence shown here is derived from an EMBL/GenBank/DDBJ whole genome shotgun (WGS) entry which is preliminary data.</text>
</comment>
<reference evidence="1 2" key="1">
    <citation type="submission" date="2017-09" db="EMBL/GenBank/DDBJ databases">
        <title>Large-scale bioinformatics analysis of Bacillus genomes uncovers conserved roles of natural products in bacterial physiology.</title>
        <authorList>
            <consortium name="Agbiome Team Llc"/>
            <person name="Bleich R.M."/>
            <person name="Grubbs K.J."/>
            <person name="Santa Maria K.C."/>
            <person name="Allen S.E."/>
            <person name="Farag S."/>
            <person name="Shank E.A."/>
            <person name="Bowers A."/>
        </authorList>
    </citation>
    <scope>NUCLEOTIDE SEQUENCE [LARGE SCALE GENOMIC DNA]</scope>
    <source>
        <strain evidence="1 2">AFS022681</strain>
    </source>
</reference>
<dbReference type="AlphaFoldDB" id="A0A2A8ZS00"/>
<accession>A0A2A8ZS00</accession>
<organism evidence="1 2">
    <name type="scientific">Bacillus cereus</name>
    <dbReference type="NCBI Taxonomy" id="1396"/>
    <lineage>
        <taxon>Bacteria</taxon>
        <taxon>Bacillati</taxon>
        <taxon>Bacillota</taxon>
        <taxon>Bacilli</taxon>
        <taxon>Bacillales</taxon>
        <taxon>Bacillaceae</taxon>
        <taxon>Bacillus</taxon>
        <taxon>Bacillus cereus group</taxon>
    </lineage>
</organism>